<reference evidence="1 2" key="1">
    <citation type="submission" date="2020-06" db="EMBL/GenBank/DDBJ databases">
        <title>Reclassification of Facklamia ignava, Facklamia soureckii and Facklami tabacinasalis as Falseniella iganva gen. nov., comb. nov., Hutsoniella ignava gen. nov., comb. nov., and Ruoffia tabacinasalis gen. nov., comb. nov and description of Ruoffia haltotolerans sp. nov., isolated from hypersaline Inland Sea of Qatar.</title>
        <authorList>
            <person name="Fotedar R."/>
            <person name="Sankaranarayanan K."/>
            <person name="Lawson P."/>
            <person name="Caldwell M."/>
            <person name="Zeyara A."/>
            <person name="Al Malki A."/>
            <person name="Ali M."/>
        </authorList>
    </citation>
    <scope>NUCLEOTIDE SEQUENCE [LARGE SCALE GENOMIC DNA]</scope>
    <source>
        <strain evidence="1 2">INB8</strain>
    </source>
</reference>
<dbReference type="EMBL" id="JACAOA010000003">
    <property type="protein sequence ID" value="MBA5728447.1"/>
    <property type="molecule type" value="Genomic_DNA"/>
</dbReference>
<organism evidence="1 2">
    <name type="scientific">Ruoffia halotolerans</name>
    <dbReference type="NCBI Taxonomy" id="2748684"/>
    <lineage>
        <taxon>Bacteria</taxon>
        <taxon>Bacillati</taxon>
        <taxon>Bacillota</taxon>
        <taxon>Bacilli</taxon>
        <taxon>Lactobacillales</taxon>
        <taxon>Aerococcaceae</taxon>
        <taxon>Ruoffia</taxon>
    </lineage>
</organism>
<evidence type="ECO:0000313" key="2">
    <source>
        <dbReference type="Proteomes" id="UP000571018"/>
    </source>
</evidence>
<dbReference type="PANTHER" id="PTHR17985">
    <property type="entry name" value="SER/THR-RICH PROTEIN T10 IN DGCR REGION"/>
    <property type="match status" value="1"/>
</dbReference>
<dbReference type="RefSeq" id="WP_218930181.1">
    <property type="nucleotide sequence ID" value="NZ_JACAOA010000003.1"/>
</dbReference>
<keyword evidence="2" id="KW-1185">Reference proteome</keyword>
<sequence>MCLITFRSEEGAQAPFVLIANRDEAYQRESLPIHFWKDHPTILGGRDMKAGGTWLAITTTGRFAALTNQPFTEHVPVDPLSRGGLITDFLTSDVSVLDYVRQLRADRKKYEGYHLLFGTIDDLYRYDNVRDEFKPYNQEVHSLSNTKDDLSKYRQLKSEAVLAETLAKETIPELDNLIDLFQDTTPNPDLKDYPQALEKEVALKHSSIFIQSNPDFGTVSTTAIVINREGQVSMKEVRYSAQEIIQVTEEKFVLERDYGRV</sequence>
<gene>
    <name evidence="1" type="ORF">HW423_01420</name>
</gene>
<proteinExistence type="predicted"/>
<dbReference type="AlphaFoldDB" id="A0A839A367"/>
<dbReference type="Proteomes" id="UP000571018">
    <property type="component" value="Unassembled WGS sequence"/>
</dbReference>
<name>A0A839A367_9LACT</name>
<protein>
    <submittedName>
        <fullName evidence="1">NRDE family protein</fullName>
    </submittedName>
</protein>
<dbReference type="InterPro" id="IPR008551">
    <property type="entry name" value="TANGO2"/>
</dbReference>
<evidence type="ECO:0000313" key="1">
    <source>
        <dbReference type="EMBL" id="MBA5728447.1"/>
    </source>
</evidence>
<dbReference type="Pfam" id="PF05742">
    <property type="entry name" value="TANGO2"/>
    <property type="match status" value="1"/>
</dbReference>
<dbReference type="PANTHER" id="PTHR17985:SF8">
    <property type="entry name" value="TRANSPORT AND GOLGI ORGANIZATION PROTEIN 2 HOMOLOG"/>
    <property type="match status" value="1"/>
</dbReference>
<comment type="caution">
    <text evidence="1">The sequence shown here is derived from an EMBL/GenBank/DDBJ whole genome shotgun (WGS) entry which is preliminary data.</text>
</comment>
<accession>A0A839A367</accession>